<dbReference type="OrthoDB" id="9812260at2"/>
<keyword evidence="3" id="KW-0472">Membrane</keyword>
<dbReference type="EMBL" id="QFBC01000010">
    <property type="protein sequence ID" value="PWE54546.1"/>
    <property type="molecule type" value="Genomic_DNA"/>
</dbReference>
<dbReference type="SUPFAM" id="SSF55073">
    <property type="entry name" value="Nucleotide cyclase"/>
    <property type="match status" value="1"/>
</dbReference>
<gene>
    <name evidence="5" type="ORF">DEM27_20850</name>
</gene>
<reference evidence="5 6" key="1">
    <citation type="submission" date="2018-05" db="EMBL/GenBank/DDBJ databases">
        <title>The draft genome of strain NS-104.</title>
        <authorList>
            <person name="Hang P."/>
            <person name="Jiang J."/>
        </authorList>
    </citation>
    <scope>NUCLEOTIDE SEQUENCE [LARGE SCALE GENOMIC DNA]</scope>
    <source>
        <strain evidence="5 6">NS-104</strain>
    </source>
</reference>
<dbReference type="InterPro" id="IPR000160">
    <property type="entry name" value="GGDEF_dom"/>
</dbReference>
<dbReference type="CDD" id="cd01949">
    <property type="entry name" value="GGDEF"/>
    <property type="match status" value="1"/>
</dbReference>
<keyword evidence="3" id="KW-0812">Transmembrane</keyword>
<dbReference type="Proteomes" id="UP000245252">
    <property type="component" value="Unassembled WGS sequence"/>
</dbReference>
<organism evidence="5 6">
    <name type="scientific">Metarhizobium album</name>
    <dbReference type="NCBI Taxonomy" id="2182425"/>
    <lineage>
        <taxon>Bacteria</taxon>
        <taxon>Pseudomonadati</taxon>
        <taxon>Pseudomonadota</taxon>
        <taxon>Alphaproteobacteria</taxon>
        <taxon>Hyphomicrobiales</taxon>
        <taxon>Rhizobiaceae</taxon>
        <taxon>Metarhizobium</taxon>
    </lineage>
</organism>
<dbReference type="AlphaFoldDB" id="A0A2U2DMM0"/>
<comment type="caution">
    <text evidence="5">The sequence shown here is derived from an EMBL/GenBank/DDBJ whole genome shotgun (WGS) entry which is preliminary data.</text>
</comment>
<dbReference type="InterPro" id="IPR029787">
    <property type="entry name" value="Nucleotide_cyclase"/>
</dbReference>
<dbReference type="FunFam" id="3.30.70.270:FF:000001">
    <property type="entry name" value="Diguanylate cyclase domain protein"/>
    <property type="match status" value="1"/>
</dbReference>
<dbReference type="Pfam" id="PF00990">
    <property type="entry name" value="GGDEF"/>
    <property type="match status" value="1"/>
</dbReference>
<comment type="catalytic activity">
    <reaction evidence="2">
        <text>2 GTP = 3',3'-c-di-GMP + 2 diphosphate</text>
        <dbReference type="Rhea" id="RHEA:24898"/>
        <dbReference type="ChEBI" id="CHEBI:33019"/>
        <dbReference type="ChEBI" id="CHEBI:37565"/>
        <dbReference type="ChEBI" id="CHEBI:58805"/>
        <dbReference type="EC" id="2.7.7.65"/>
    </reaction>
</comment>
<feature type="transmembrane region" description="Helical" evidence="3">
    <location>
        <begin position="90"/>
        <end position="109"/>
    </location>
</feature>
<feature type="transmembrane region" description="Helical" evidence="3">
    <location>
        <begin position="36"/>
        <end position="55"/>
    </location>
</feature>
<keyword evidence="3" id="KW-1133">Transmembrane helix</keyword>
<dbReference type="GO" id="GO:0052621">
    <property type="term" value="F:diguanylate cyclase activity"/>
    <property type="evidence" value="ECO:0007669"/>
    <property type="project" value="UniProtKB-EC"/>
</dbReference>
<feature type="transmembrane region" description="Helical" evidence="3">
    <location>
        <begin position="61"/>
        <end position="78"/>
    </location>
</feature>
<protein>
    <recommendedName>
        <fullName evidence="1">diguanylate cyclase</fullName>
        <ecNumber evidence="1">2.7.7.65</ecNumber>
    </recommendedName>
</protein>
<accession>A0A2U2DMM0</accession>
<keyword evidence="6" id="KW-1185">Reference proteome</keyword>
<feature type="transmembrane region" description="Helical" evidence="3">
    <location>
        <begin position="115"/>
        <end position="134"/>
    </location>
</feature>
<dbReference type="GO" id="GO:0043709">
    <property type="term" value="P:cell adhesion involved in single-species biofilm formation"/>
    <property type="evidence" value="ECO:0007669"/>
    <property type="project" value="TreeGrafter"/>
</dbReference>
<evidence type="ECO:0000256" key="3">
    <source>
        <dbReference type="SAM" id="Phobius"/>
    </source>
</evidence>
<dbReference type="SMART" id="SM00267">
    <property type="entry name" value="GGDEF"/>
    <property type="match status" value="1"/>
</dbReference>
<dbReference type="GO" id="GO:0005886">
    <property type="term" value="C:plasma membrane"/>
    <property type="evidence" value="ECO:0007669"/>
    <property type="project" value="TreeGrafter"/>
</dbReference>
<feature type="transmembrane region" description="Helical" evidence="3">
    <location>
        <begin position="184"/>
        <end position="211"/>
    </location>
</feature>
<dbReference type="Gene3D" id="3.30.70.270">
    <property type="match status" value="1"/>
</dbReference>
<dbReference type="NCBIfam" id="TIGR00254">
    <property type="entry name" value="GGDEF"/>
    <property type="match status" value="1"/>
</dbReference>
<feature type="transmembrane region" description="Helical" evidence="3">
    <location>
        <begin position="146"/>
        <end position="164"/>
    </location>
</feature>
<feature type="domain" description="GGDEF" evidence="4">
    <location>
        <begin position="244"/>
        <end position="377"/>
    </location>
</feature>
<evidence type="ECO:0000259" key="4">
    <source>
        <dbReference type="PROSITE" id="PS50887"/>
    </source>
</evidence>
<dbReference type="GO" id="GO:1902201">
    <property type="term" value="P:negative regulation of bacterial-type flagellum-dependent cell motility"/>
    <property type="evidence" value="ECO:0007669"/>
    <property type="project" value="TreeGrafter"/>
</dbReference>
<dbReference type="PANTHER" id="PTHR45138:SF9">
    <property type="entry name" value="DIGUANYLATE CYCLASE DGCM-RELATED"/>
    <property type="match status" value="1"/>
</dbReference>
<dbReference type="EC" id="2.7.7.65" evidence="1"/>
<evidence type="ECO:0000313" key="6">
    <source>
        <dbReference type="Proteomes" id="UP000245252"/>
    </source>
</evidence>
<evidence type="ECO:0000256" key="1">
    <source>
        <dbReference type="ARBA" id="ARBA00012528"/>
    </source>
</evidence>
<evidence type="ECO:0000256" key="2">
    <source>
        <dbReference type="ARBA" id="ARBA00034247"/>
    </source>
</evidence>
<sequence>MESDNFAFLLPFVMLAFGCTFMIVSRWRVQPARSWGCAFLLIFLAFSAPLIFSRLPFPQQAIISNALFLAGFYFYGEAVLRRFGTKRYPVLRVSFAVAVLAVVAHAIFVEHNLRAELLAGDLGCAGLLLFPLLLTLRKARHVLDKVLLLVVGLVVTETLVRASIYLTSVPAKGFGDFLASDYAFVMQVGAGVLGLVLALTALAGVGLDLILHYREAAEQDPLTGLLNRRGFERLVQNLDKDWHQSGAAIICDIDHFKFVNDTYGHATGDRVIAGVAELLRRHLPEGIAIARFGGEEFVILLPEHSLGEAGALANLLRLNLAARDWSGLGFHRQITASFGVAGVAPGDHSPHDAIARADKQLYAAKVNGRNTVMMEGISSVEEPALHIVPQPRKSGEGASK</sequence>
<dbReference type="InterPro" id="IPR050469">
    <property type="entry name" value="Diguanylate_Cyclase"/>
</dbReference>
<dbReference type="PANTHER" id="PTHR45138">
    <property type="entry name" value="REGULATORY COMPONENTS OF SENSORY TRANSDUCTION SYSTEM"/>
    <property type="match status" value="1"/>
</dbReference>
<dbReference type="PROSITE" id="PS50887">
    <property type="entry name" value="GGDEF"/>
    <property type="match status" value="1"/>
</dbReference>
<feature type="transmembrane region" description="Helical" evidence="3">
    <location>
        <begin position="6"/>
        <end position="24"/>
    </location>
</feature>
<dbReference type="InterPro" id="IPR043128">
    <property type="entry name" value="Rev_trsase/Diguanyl_cyclase"/>
</dbReference>
<name>A0A2U2DMM0_9HYPH</name>
<dbReference type="RefSeq" id="WP_109460175.1">
    <property type="nucleotide sequence ID" value="NZ_QFBC01000010.1"/>
</dbReference>
<proteinExistence type="predicted"/>
<evidence type="ECO:0000313" key="5">
    <source>
        <dbReference type="EMBL" id="PWE54546.1"/>
    </source>
</evidence>